<dbReference type="OrthoDB" id="412018at2759"/>
<dbReference type="PANTHER" id="PTHR28047">
    <property type="entry name" value="PROTEIN DCG1"/>
    <property type="match status" value="1"/>
</dbReference>
<reference evidence="3" key="2">
    <citation type="submission" date="2013-07" db="EMBL/GenBank/DDBJ databases">
        <authorList>
            <consortium name="The Broad Institute Genome Sequencing Platform"/>
            <person name="Cuomo C."/>
            <person name="Litvintseva A."/>
            <person name="Chen Y."/>
            <person name="Heitman J."/>
            <person name="Sun S."/>
            <person name="Springer D."/>
            <person name="Dromer F."/>
            <person name="Young S.K."/>
            <person name="Zeng Q."/>
            <person name="Gargeya S."/>
            <person name="Fitzgerald M."/>
            <person name="Abouelleil A."/>
            <person name="Alvarado L."/>
            <person name="Berlin A.M."/>
            <person name="Chapman S.B."/>
            <person name="Dewar J."/>
            <person name="Goldberg J."/>
            <person name="Griggs A."/>
            <person name="Gujja S."/>
            <person name="Hansen M."/>
            <person name="Howarth C."/>
            <person name="Imamovic A."/>
            <person name="Larimer J."/>
            <person name="McCowan C."/>
            <person name="Murphy C."/>
            <person name="Pearson M."/>
            <person name="Priest M."/>
            <person name="Roberts A."/>
            <person name="Saif S."/>
            <person name="Shea T."/>
            <person name="Sykes S."/>
            <person name="Wortman J."/>
            <person name="Nusbaum C."/>
            <person name="Birren B."/>
        </authorList>
    </citation>
    <scope>NUCLEOTIDE SEQUENCE</scope>
    <source>
        <strain evidence="3">CBS 10737</strain>
    </source>
</reference>
<dbReference type="InterPro" id="IPR015942">
    <property type="entry name" value="Asp/Glu/hydantoin_racemase"/>
</dbReference>
<reference evidence="2" key="1">
    <citation type="submission" date="2013-07" db="EMBL/GenBank/DDBJ databases">
        <title>The Genome Sequence of Cryptococcus pinus CBS10737.</title>
        <authorList>
            <consortium name="The Broad Institute Genome Sequencing Platform"/>
            <person name="Cuomo C."/>
            <person name="Litvintseva A."/>
            <person name="Chen Y."/>
            <person name="Heitman J."/>
            <person name="Sun S."/>
            <person name="Springer D."/>
            <person name="Dromer F."/>
            <person name="Young S.K."/>
            <person name="Zeng Q."/>
            <person name="Gargeya S."/>
            <person name="Fitzgerald M."/>
            <person name="Abouelleil A."/>
            <person name="Alvarado L."/>
            <person name="Berlin A.M."/>
            <person name="Chapman S.B."/>
            <person name="Dewar J."/>
            <person name="Goldberg J."/>
            <person name="Griggs A."/>
            <person name="Gujja S."/>
            <person name="Hansen M."/>
            <person name="Howarth C."/>
            <person name="Imamovic A."/>
            <person name="Larimer J."/>
            <person name="McCowan C."/>
            <person name="Murphy C."/>
            <person name="Pearson M."/>
            <person name="Priest M."/>
            <person name="Roberts A."/>
            <person name="Saif S."/>
            <person name="Shea T."/>
            <person name="Sykes S."/>
            <person name="Wortman J."/>
            <person name="Nusbaum C."/>
            <person name="Birren B."/>
        </authorList>
    </citation>
    <scope>NUCLEOTIDE SEQUENCE [LARGE SCALE GENOMIC DNA]</scope>
    <source>
        <strain evidence="2">CBS 10737</strain>
    </source>
</reference>
<keyword evidence="4" id="KW-1185">Reference proteome</keyword>
<protein>
    <recommendedName>
        <fullName evidence="5">Hydantoin racemase</fullName>
    </recommendedName>
</protein>
<evidence type="ECO:0000313" key="2">
    <source>
        <dbReference type="EMBL" id="OCF49444.1"/>
    </source>
</evidence>
<dbReference type="GO" id="GO:0047661">
    <property type="term" value="F:amino-acid racemase activity"/>
    <property type="evidence" value="ECO:0007669"/>
    <property type="project" value="InterPro"/>
</dbReference>
<dbReference type="KEGG" id="kpin:30172334"/>
<gene>
    <name evidence="2" type="ORF">I206_03965</name>
    <name evidence="3" type="ORF">I206_104454</name>
</gene>
<dbReference type="InterPro" id="IPR053714">
    <property type="entry name" value="Iso_Racemase_Enz_sf"/>
</dbReference>
<dbReference type="STRING" id="1296096.A0A1B9I1P3"/>
<dbReference type="RefSeq" id="XP_019010663.1">
    <property type="nucleotide sequence ID" value="XM_019155705.1"/>
</dbReference>
<dbReference type="EMBL" id="KI894011">
    <property type="protein sequence ID" value="OCF49444.1"/>
    <property type="molecule type" value="Genomic_DNA"/>
</dbReference>
<sequence length="246" mass="26168">MSSPLTRSEMSSHTSTSILVVNPNSSFSITRAIKQSLEPHIPLGVTAEFFNPSTGPAGISDPATAQSSCEACMEELPGLVDKYDGVLVACFSDHPLVPTLELYAKDKNLCLSVLGIYHAGIATALLRTRGKFGIIATGSGIKTNLIEATAKFLGSTTSDRFVGPITTDISVVELQEGDQVEVERKMRSTTRDLVRKGAEVIILGCGGMCGMEPWIVDSAAEEGRQVQVVDGARMGFHMILALIHGT</sequence>
<dbReference type="Gene3D" id="3.40.50.12500">
    <property type="match status" value="1"/>
</dbReference>
<dbReference type="AlphaFoldDB" id="A0A1B9I1P3"/>
<dbReference type="PANTHER" id="PTHR28047:SF5">
    <property type="entry name" value="PROTEIN DCG1"/>
    <property type="match status" value="1"/>
</dbReference>
<dbReference type="GeneID" id="30172334"/>
<organism evidence="2">
    <name type="scientific">Kwoniella pini CBS 10737</name>
    <dbReference type="NCBI Taxonomy" id="1296096"/>
    <lineage>
        <taxon>Eukaryota</taxon>
        <taxon>Fungi</taxon>
        <taxon>Dikarya</taxon>
        <taxon>Basidiomycota</taxon>
        <taxon>Agaricomycotina</taxon>
        <taxon>Tremellomycetes</taxon>
        <taxon>Tremellales</taxon>
        <taxon>Cryptococcaceae</taxon>
        <taxon>Kwoniella</taxon>
    </lineage>
</organism>
<name>A0A1B9I1P3_9TREE</name>
<evidence type="ECO:0000313" key="4">
    <source>
        <dbReference type="Proteomes" id="UP000094020"/>
    </source>
</evidence>
<dbReference type="EMBL" id="CP144523">
    <property type="protein sequence ID" value="WWC70503.1"/>
    <property type="molecule type" value="Genomic_DNA"/>
</dbReference>
<comment type="similarity">
    <text evidence="1">Belongs to the HyuE racemase family.</text>
</comment>
<evidence type="ECO:0000256" key="1">
    <source>
        <dbReference type="ARBA" id="ARBA00038414"/>
    </source>
</evidence>
<evidence type="ECO:0008006" key="5">
    <source>
        <dbReference type="Google" id="ProtNLM"/>
    </source>
</evidence>
<proteinExistence type="inferred from homology"/>
<evidence type="ECO:0000313" key="3">
    <source>
        <dbReference type="EMBL" id="WWC70503.1"/>
    </source>
</evidence>
<dbReference type="InterPro" id="IPR052186">
    <property type="entry name" value="Hydantoin_racemase-like"/>
</dbReference>
<dbReference type="Proteomes" id="UP000094020">
    <property type="component" value="Chromosome 5"/>
</dbReference>
<accession>A0A1B9I1P3</accession>
<reference evidence="2" key="3">
    <citation type="submission" date="2016-07" db="EMBL/GenBank/DDBJ databases">
        <title>Evolution of pathogenesis and genome organization in the Tremellales.</title>
        <authorList>
            <person name="Cuomo C."/>
            <person name="Litvintseva A."/>
            <person name="Heitman J."/>
            <person name="Chen Y."/>
            <person name="Sun S."/>
            <person name="Springer D."/>
            <person name="Dromer F."/>
            <person name="Young S."/>
            <person name="Zeng Q."/>
            <person name="Chapman S."/>
            <person name="Gujja S."/>
            <person name="Saif S."/>
            <person name="Birren B."/>
        </authorList>
    </citation>
    <scope>NUCLEOTIDE SEQUENCE</scope>
    <source>
        <strain evidence="2">CBS 10737</strain>
    </source>
</reference>
<reference evidence="3" key="4">
    <citation type="submission" date="2024-02" db="EMBL/GenBank/DDBJ databases">
        <title>Comparative genomics of Cryptococcus and Kwoniella reveals pathogenesis evolution and contrasting modes of karyotype evolution via chromosome fusion or intercentromeric recombination.</title>
        <authorList>
            <person name="Coelho M.A."/>
            <person name="David-Palma M."/>
            <person name="Shea T."/>
            <person name="Bowers K."/>
            <person name="McGinley-Smith S."/>
            <person name="Mohammad A.W."/>
            <person name="Gnirke A."/>
            <person name="Yurkov A.M."/>
            <person name="Nowrousian M."/>
            <person name="Sun S."/>
            <person name="Cuomo C.A."/>
            <person name="Heitman J."/>
        </authorList>
    </citation>
    <scope>NUCLEOTIDE SEQUENCE</scope>
    <source>
        <strain evidence="3">CBS 10737</strain>
    </source>
</reference>
<dbReference type="Pfam" id="PF01177">
    <property type="entry name" value="Asp_Glu_race"/>
    <property type="match status" value="1"/>
</dbReference>